<sequence length="624" mass="70644">MPDQSERDDDLSSDATGTPVEQDFDESETEEEEEEGDFFDLEAEESDGYEDENGNEADDDYDHRSEHYYFPQFSRLPPELRAMIWEALDPDLKSKARVLDFIVIKKAPRDGGFDIWESATLAQQTAPARAVLATCRESRCIALGYYPDTIQLRHGLGEIRFNSANDIILLRLPQDLRGSDIYGLGRWCSKIKYLAFDNGLESYPTPRHLPALNDPPQGLETIFSCFDARTFGHRLLDWSVSKSSKQFYVETFEEQSGLGEDIKALYCWPDTTLHTDFVDQVGSDYMLKFPEMPAIGSIPVWPMAQYLFDDGLVLYQKAKRHYERNIGRENGSGSPLESSEGESFYESEPDDYVRDGFIVDSSSEESEETSNDEDDRLIVDGLRGSSDHEDSDQDLDDFNGFSPLQNSSDDEATSGLRNVTSVAHDVSLEEQPRAENQSSRRKRRIVSSEDESDDDDDVVVEVHSRVTSKRPRFISSDSEGDEDGSRIDARPGAEGSSRLRKRARIILSDSEDGEDDKYIHNEGHQLSEHSLHGDEDDDDDEDGGTEEEEDSDEEDEDLQASKPMSLLARLRQFRSDVPISPEGESTSSSQDQDEEERYEDEDGQRFSDAEFPESPDEEGDQDGW</sequence>
<dbReference type="EMBL" id="VFLP01000036">
    <property type="protein sequence ID" value="TRX92514.1"/>
    <property type="molecule type" value="Genomic_DNA"/>
</dbReference>
<feature type="compositionally biased region" description="Acidic residues" evidence="1">
    <location>
        <begin position="448"/>
        <end position="459"/>
    </location>
</feature>
<feature type="compositionally biased region" description="Acidic residues" evidence="1">
    <location>
        <begin position="591"/>
        <end position="602"/>
    </location>
</feature>
<feature type="compositionally biased region" description="Basic and acidic residues" evidence="1">
    <location>
        <begin position="516"/>
        <end position="533"/>
    </location>
</feature>
<keyword evidence="4" id="KW-1185">Reference proteome</keyword>
<dbReference type="Proteomes" id="UP000319160">
    <property type="component" value="Unassembled WGS sequence"/>
</dbReference>
<feature type="compositionally biased region" description="Acidic residues" evidence="1">
    <location>
        <begin position="339"/>
        <end position="350"/>
    </location>
</feature>
<name>A0A553HX41_9PEZI</name>
<evidence type="ECO:0000256" key="1">
    <source>
        <dbReference type="SAM" id="MobiDB-lite"/>
    </source>
</evidence>
<feature type="compositionally biased region" description="Acidic residues" evidence="1">
    <location>
        <begin position="534"/>
        <end position="558"/>
    </location>
</feature>
<feature type="region of interest" description="Disordered" evidence="1">
    <location>
        <begin position="1"/>
        <end position="62"/>
    </location>
</feature>
<dbReference type="OrthoDB" id="3501032at2759"/>
<evidence type="ECO:0000259" key="2">
    <source>
        <dbReference type="Pfam" id="PF20150"/>
    </source>
</evidence>
<gene>
    <name evidence="3" type="ORF">FHL15_006681</name>
</gene>
<feature type="compositionally biased region" description="Acidic residues" evidence="1">
    <location>
        <begin position="610"/>
        <end position="624"/>
    </location>
</feature>
<protein>
    <recommendedName>
        <fullName evidence="2">2EXR domain-containing protein</fullName>
    </recommendedName>
</protein>
<dbReference type="AlphaFoldDB" id="A0A553HX41"/>
<feature type="compositionally biased region" description="Acidic residues" evidence="1">
    <location>
        <begin position="362"/>
        <end position="375"/>
    </location>
</feature>
<feature type="domain" description="2EXR" evidence="2">
    <location>
        <begin position="70"/>
        <end position="168"/>
    </location>
</feature>
<feature type="region of interest" description="Disordered" evidence="1">
    <location>
        <begin position="326"/>
        <end position="624"/>
    </location>
</feature>
<dbReference type="PANTHER" id="PTHR35910:SF1">
    <property type="entry name" value="2EXR DOMAIN-CONTAINING PROTEIN"/>
    <property type="match status" value="1"/>
</dbReference>
<evidence type="ECO:0000313" key="4">
    <source>
        <dbReference type="Proteomes" id="UP000319160"/>
    </source>
</evidence>
<comment type="caution">
    <text evidence="3">The sequence shown here is derived from an EMBL/GenBank/DDBJ whole genome shotgun (WGS) entry which is preliminary data.</text>
</comment>
<dbReference type="InterPro" id="IPR045518">
    <property type="entry name" value="2EXR"/>
</dbReference>
<dbReference type="Pfam" id="PF20150">
    <property type="entry name" value="2EXR"/>
    <property type="match status" value="1"/>
</dbReference>
<accession>A0A553HX41</accession>
<feature type="compositionally biased region" description="Acidic residues" evidence="1">
    <location>
        <begin position="1"/>
        <end position="12"/>
    </location>
</feature>
<dbReference type="STRING" id="2512241.A0A553HX41"/>
<evidence type="ECO:0000313" key="3">
    <source>
        <dbReference type="EMBL" id="TRX92514.1"/>
    </source>
</evidence>
<reference evidence="4" key="1">
    <citation type="submission" date="2019-06" db="EMBL/GenBank/DDBJ databases">
        <title>Draft genome sequence of the griseofulvin-producing fungus Xylaria cubensis strain G536.</title>
        <authorList>
            <person name="Mead M.E."/>
            <person name="Raja H.A."/>
            <person name="Steenwyk J.L."/>
            <person name="Knowles S.L."/>
            <person name="Oberlies N.H."/>
            <person name="Rokas A."/>
        </authorList>
    </citation>
    <scope>NUCLEOTIDE SEQUENCE [LARGE SCALE GENOMIC DNA]</scope>
    <source>
        <strain evidence="4">G536</strain>
    </source>
</reference>
<organism evidence="3 4">
    <name type="scientific">Xylaria flabelliformis</name>
    <dbReference type="NCBI Taxonomy" id="2512241"/>
    <lineage>
        <taxon>Eukaryota</taxon>
        <taxon>Fungi</taxon>
        <taxon>Dikarya</taxon>
        <taxon>Ascomycota</taxon>
        <taxon>Pezizomycotina</taxon>
        <taxon>Sordariomycetes</taxon>
        <taxon>Xylariomycetidae</taxon>
        <taxon>Xylariales</taxon>
        <taxon>Xylariaceae</taxon>
        <taxon>Xylaria</taxon>
    </lineage>
</organism>
<feature type="compositionally biased region" description="Acidic residues" evidence="1">
    <location>
        <begin position="22"/>
        <end position="60"/>
    </location>
</feature>
<dbReference type="PANTHER" id="PTHR35910">
    <property type="entry name" value="2EXR DOMAIN-CONTAINING PROTEIN"/>
    <property type="match status" value="1"/>
</dbReference>
<proteinExistence type="predicted"/>